<gene>
    <name evidence="6" type="ORF">GCM10010517_46930</name>
</gene>
<keyword evidence="3 5" id="KW-1133">Transmembrane helix</keyword>
<feature type="transmembrane region" description="Helical" evidence="5">
    <location>
        <begin position="38"/>
        <end position="58"/>
    </location>
</feature>
<dbReference type="Gene3D" id="1.20.1300.10">
    <property type="entry name" value="Fumarate reductase/succinate dehydrogenase, transmembrane subunit"/>
    <property type="match status" value="1"/>
</dbReference>
<evidence type="ECO:0000313" key="6">
    <source>
        <dbReference type="EMBL" id="GAA2883653.1"/>
    </source>
</evidence>
<dbReference type="Proteomes" id="UP001500831">
    <property type="component" value="Unassembled WGS sequence"/>
</dbReference>
<comment type="caution">
    <text evidence="6">The sequence shown here is derived from an EMBL/GenBank/DDBJ whole genome shotgun (WGS) entry which is preliminary data.</text>
</comment>
<keyword evidence="4 5" id="KW-0472">Membrane</keyword>
<dbReference type="EMBL" id="BAAAVI010000035">
    <property type="protein sequence ID" value="GAA2883653.1"/>
    <property type="molecule type" value="Genomic_DNA"/>
</dbReference>
<evidence type="ECO:0000256" key="4">
    <source>
        <dbReference type="ARBA" id="ARBA00023136"/>
    </source>
</evidence>
<organism evidence="6 7">
    <name type="scientific">Streptosporangium fragile</name>
    <dbReference type="NCBI Taxonomy" id="46186"/>
    <lineage>
        <taxon>Bacteria</taxon>
        <taxon>Bacillati</taxon>
        <taxon>Actinomycetota</taxon>
        <taxon>Actinomycetes</taxon>
        <taxon>Streptosporangiales</taxon>
        <taxon>Streptosporangiaceae</taxon>
        <taxon>Streptosporangium</taxon>
    </lineage>
</organism>
<evidence type="ECO:0000313" key="7">
    <source>
        <dbReference type="Proteomes" id="UP001500831"/>
    </source>
</evidence>
<dbReference type="Pfam" id="PF02300">
    <property type="entry name" value="Fumarate_red_C"/>
    <property type="match status" value="1"/>
</dbReference>
<evidence type="ECO:0000256" key="1">
    <source>
        <dbReference type="ARBA" id="ARBA00022475"/>
    </source>
</evidence>
<keyword evidence="7" id="KW-1185">Reference proteome</keyword>
<sequence>MREKADHTELRPGPYRPRVSIFWWVRRRSYLLFVLRELSGVFVAWSVVFLLLVVGAVVRGPETYRRFLDVSATAGVLLVNAIALCFILLHAVTWLFMLSPRAVAVRLRGRRLPPAAIGAGNLVAWMLASALVVFLVLG</sequence>
<dbReference type="SUPFAM" id="SSF81343">
    <property type="entry name" value="Fumarate reductase respiratory complex transmembrane subunits"/>
    <property type="match status" value="1"/>
</dbReference>
<accession>A0ABN3W2A8</accession>
<keyword evidence="1" id="KW-1003">Cell membrane</keyword>
<reference evidence="6 7" key="1">
    <citation type="journal article" date="2019" name="Int. J. Syst. Evol. Microbiol.">
        <title>The Global Catalogue of Microorganisms (GCM) 10K type strain sequencing project: providing services to taxonomists for standard genome sequencing and annotation.</title>
        <authorList>
            <consortium name="The Broad Institute Genomics Platform"/>
            <consortium name="The Broad Institute Genome Sequencing Center for Infectious Disease"/>
            <person name="Wu L."/>
            <person name="Ma J."/>
        </authorList>
    </citation>
    <scope>NUCLEOTIDE SEQUENCE [LARGE SCALE GENOMIC DNA]</scope>
    <source>
        <strain evidence="6 7">JCM 6242</strain>
    </source>
</reference>
<evidence type="ECO:0000256" key="3">
    <source>
        <dbReference type="ARBA" id="ARBA00022989"/>
    </source>
</evidence>
<protein>
    <submittedName>
        <fullName evidence="6">Fumarate reductase subunit C</fullName>
    </submittedName>
</protein>
<name>A0ABN3W2A8_9ACTN</name>
<dbReference type="InterPro" id="IPR034804">
    <property type="entry name" value="SQR/QFR_C/D"/>
</dbReference>
<keyword evidence="2 5" id="KW-0812">Transmembrane</keyword>
<proteinExistence type="predicted"/>
<evidence type="ECO:0000256" key="2">
    <source>
        <dbReference type="ARBA" id="ARBA00022692"/>
    </source>
</evidence>
<feature type="transmembrane region" description="Helical" evidence="5">
    <location>
        <begin position="70"/>
        <end position="96"/>
    </location>
</feature>
<dbReference type="InterPro" id="IPR003510">
    <property type="entry name" value="Fumarate_red_C"/>
</dbReference>
<feature type="transmembrane region" description="Helical" evidence="5">
    <location>
        <begin position="116"/>
        <end position="137"/>
    </location>
</feature>
<dbReference type="RefSeq" id="WP_344975404.1">
    <property type="nucleotide sequence ID" value="NZ_BAAAVI010000035.1"/>
</dbReference>
<evidence type="ECO:0000256" key="5">
    <source>
        <dbReference type="SAM" id="Phobius"/>
    </source>
</evidence>